<keyword evidence="2 10" id="KW-0489">Methyltransferase</keyword>
<dbReference type="RefSeq" id="WP_110715082.1">
    <property type="nucleotide sequence ID" value="NZ_PGFS01000001.1"/>
</dbReference>
<dbReference type="NCBIfam" id="TIGR03197">
    <property type="entry name" value="MnmC_Cterm"/>
    <property type="match status" value="1"/>
</dbReference>
<comment type="cofactor">
    <cofactor evidence="10">
        <name>FAD</name>
        <dbReference type="ChEBI" id="CHEBI:57692"/>
    </cofactor>
</comment>
<comment type="function">
    <text evidence="10">Catalyzes the last two steps in the biosynthesis of 5-methylaminomethyl-2-thiouridine (mnm(5)s(2)U) at the wobble position (U34) in tRNA. Catalyzes the FAD-dependent demodification of cmnm(5)s(2)U34 to nm(5)s(2)U34, followed by the transfer of a methyl group from S-adenosyl-L-methionine to nm(5)s(2)U34, to form mnm(5)s(2)U34.</text>
</comment>
<dbReference type="SUPFAM" id="SSF51905">
    <property type="entry name" value="FAD/NAD(P)-binding domain"/>
    <property type="match status" value="1"/>
</dbReference>
<dbReference type="InterPro" id="IPR036188">
    <property type="entry name" value="FAD/NAD-bd_sf"/>
</dbReference>
<reference evidence="14" key="2">
    <citation type="submission" date="2017-11" db="EMBL/GenBank/DDBJ databases">
        <authorList>
            <person name="Das S.K."/>
        </authorList>
    </citation>
    <scope>NUCLEOTIDE SEQUENCE</scope>
    <source>
        <strain evidence="14">S4-41</strain>
    </source>
</reference>
<accession>A0ABT6I8S0</accession>
<dbReference type="InterPro" id="IPR008471">
    <property type="entry name" value="MnmC-like_methylTransf"/>
</dbReference>
<protein>
    <recommendedName>
        <fullName evidence="10">tRNA 5-methylaminomethyl-2-thiouridine biosynthesis bifunctional protein MnmC</fullName>
        <shortName evidence="10">tRNA mnm(5)s(2)U biosynthesis bifunctional protein</shortName>
    </recommendedName>
    <domain>
        <recommendedName>
            <fullName evidence="10">tRNA (mnm(5)s(2)U34)-methyltransferase</fullName>
            <ecNumber evidence="10">2.1.1.61</ecNumber>
        </recommendedName>
    </domain>
    <domain>
        <recommendedName>
            <fullName evidence="10">FAD-dependent cmnm(5)s(2)U34 oxidoreductase</fullName>
            <ecNumber evidence="10">1.5.-.-</ecNumber>
        </recommendedName>
    </domain>
</protein>
<feature type="region of interest" description="Disordered" evidence="11">
    <location>
        <begin position="248"/>
        <end position="270"/>
    </location>
</feature>
<dbReference type="Gene3D" id="3.50.50.60">
    <property type="entry name" value="FAD/NAD(P)-binding domain"/>
    <property type="match status" value="1"/>
</dbReference>
<keyword evidence="9 10" id="KW-0511">Multifunctional enzyme</keyword>
<reference evidence="14" key="1">
    <citation type="journal article" date="2015" name="Antonie Van Leeuwenhoek">
        <title>Comparative 16S rRNA signatures and multilocus sequence analysis for the genus Salinicola and description of Salinicola acroporae sp. nov., isolated from coral Acropora digitifera.</title>
        <authorList>
            <person name="Lepcha R.T."/>
            <person name="Poddar A."/>
            <person name="Schumann P."/>
            <person name="Das S.K."/>
        </authorList>
    </citation>
    <scope>NUCLEOTIDE SEQUENCE</scope>
    <source>
        <strain evidence="14">S4-41</strain>
    </source>
</reference>
<dbReference type="NCBIfam" id="NF002481">
    <property type="entry name" value="PRK01747.1-2"/>
    <property type="match status" value="1"/>
</dbReference>
<feature type="region of interest" description="FAD-dependent cmnm(5)s(2)U34 oxidoreductase" evidence="10">
    <location>
        <begin position="280"/>
        <end position="673"/>
    </location>
</feature>
<dbReference type="HAMAP" id="MF_01102">
    <property type="entry name" value="MnmC"/>
    <property type="match status" value="1"/>
</dbReference>
<evidence type="ECO:0000256" key="9">
    <source>
        <dbReference type="ARBA" id="ARBA00023268"/>
    </source>
</evidence>
<evidence type="ECO:0000256" key="10">
    <source>
        <dbReference type="HAMAP-Rule" id="MF_01102"/>
    </source>
</evidence>
<dbReference type="SUPFAM" id="SSF54373">
    <property type="entry name" value="FAD-linked reductases, C-terminal domain"/>
    <property type="match status" value="1"/>
</dbReference>
<keyword evidence="8 10" id="KW-0560">Oxidoreductase</keyword>
<keyword evidence="15" id="KW-1185">Reference proteome</keyword>
<dbReference type="PANTHER" id="PTHR13847">
    <property type="entry name" value="SARCOSINE DEHYDROGENASE-RELATED"/>
    <property type="match status" value="1"/>
</dbReference>
<comment type="similarity">
    <text evidence="10">In the C-terminal section; belongs to the DAO family.</text>
</comment>
<dbReference type="InterPro" id="IPR017610">
    <property type="entry name" value="tRNA_S-uridine_synth_MnmC_C"/>
</dbReference>
<feature type="domain" description="FAD dependent oxidoreductase" evidence="12">
    <location>
        <begin position="276"/>
        <end position="642"/>
    </location>
</feature>
<keyword evidence="5 10" id="KW-0949">S-adenosyl-L-methionine</keyword>
<dbReference type="SUPFAM" id="SSF53335">
    <property type="entry name" value="S-adenosyl-L-methionine-dependent methyltransferases"/>
    <property type="match status" value="1"/>
</dbReference>
<evidence type="ECO:0000256" key="2">
    <source>
        <dbReference type="ARBA" id="ARBA00022603"/>
    </source>
</evidence>
<keyword evidence="7 10" id="KW-0274">FAD</keyword>
<comment type="subcellular location">
    <subcellularLocation>
        <location evidence="10">Cytoplasm</location>
    </subcellularLocation>
</comment>
<dbReference type="EC" id="2.1.1.61" evidence="10"/>
<evidence type="ECO:0000256" key="7">
    <source>
        <dbReference type="ARBA" id="ARBA00022827"/>
    </source>
</evidence>
<dbReference type="InterPro" id="IPR006076">
    <property type="entry name" value="FAD-dep_OxRdtase"/>
</dbReference>
<proteinExistence type="inferred from homology"/>
<evidence type="ECO:0000256" key="4">
    <source>
        <dbReference type="ARBA" id="ARBA00022679"/>
    </source>
</evidence>
<dbReference type="InterPro" id="IPR023032">
    <property type="entry name" value="tRNA_MAMT_biosynth_bifunc_MnmC"/>
</dbReference>
<dbReference type="Pfam" id="PF05430">
    <property type="entry name" value="Methyltransf_30"/>
    <property type="match status" value="1"/>
</dbReference>
<dbReference type="EMBL" id="PGFS01000001">
    <property type="protein sequence ID" value="MDH4574129.1"/>
    <property type="molecule type" value="Genomic_DNA"/>
</dbReference>
<evidence type="ECO:0000256" key="8">
    <source>
        <dbReference type="ARBA" id="ARBA00023002"/>
    </source>
</evidence>
<dbReference type="InterPro" id="IPR029063">
    <property type="entry name" value="SAM-dependent_MTases_sf"/>
</dbReference>
<dbReference type="NCBIfam" id="NF033855">
    <property type="entry name" value="tRNA_MNMC2"/>
    <property type="match status" value="1"/>
</dbReference>
<feature type="region of interest" description="tRNA (mnm(5)s(2)U34)-methyltransferase" evidence="10">
    <location>
        <begin position="1"/>
        <end position="247"/>
    </location>
</feature>
<evidence type="ECO:0000256" key="5">
    <source>
        <dbReference type="ARBA" id="ARBA00022691"/>
    </source>
</evidence>
<keyword evidence="3 10" id="KW-0285">Flavoprotein</keyword>
<evidence type="ECO:0000313" key="14">
    <source>
        <dbReference type="EMBL" id="MDH4574129.1"/>
    </source>
</evidence>
<dbReference type="InterPro" id="IPR047785">
    <property type="entry name" value="tRNA_MNMC2"/>
</dbReference>
<comment type="caution">
    <text evidence="14">The sequence shown here is derived from an EMBL/GenBank/DDBJ whole genome shotgun (WGS) entry which is preliminary data.</text>
</comment>
<keyword evidence="1 10" id="KW-0963">Cytoplasm</keyword>
<organism evidence="14 15">
    <name type="scientific">Salinicola acroporae</name>
    <dbReference type="NCBI Taxonomy" id="1541440"/>
    <lineage>
        <taxon>Bacteria</taxon>
        <taxon>Pseudomonadati</taxon>
        <taxon>Pseudomonadota</taxon>
        <taxon>Gammaproteobacteria</taxon>
        <taxon>Oceanospirillales</taxon>
        <taxon>Halomonadaceae</taxon>
        <taxon>Salinicola</taxon>
    </lineage>
</organism>
<dbReference type="Gene3D" id="3.40.50.150">
    <property type="entry name" value="Vaccinia Virus protein VP39"/>
    <property type="match status" value="1"/>
</dbReference>
<gene>
    <name evidence="10" type="primary">mnmC</name>
    <name evidence="14" type="ORF">CUR86_18030</name>
</gene>
<keyword evidence="4 10" id="KW-0808">Transferase</keyword>
<evidence type="ECO:0000259" key="12">
    <source>
        <dbReference type="Pfam" id="PF01266"/>
    </source>
</evidence>
<evidence type="ECO:0000313" key="15">
    <source>
        <dbReference type="Proteomes" id="UP001162135"/>
    </source>
</evidence>
<comment type="catalytic activity">
    <reaction evidence="10">
        <text>5-aminomethyl-2-thiouridine(34) in tRNA + S-adenosyl-L-methionine = 5-methylaminomethyl-2-thiouridine(34) in tRNA + S-adenosyl-L-homocysteine + H(+)</text>
        <dbReference type="Rhea" id="RHEA:19569"/>
        <dbReference type="Rhea" id="RHEA-COMP:10195"/>
        <dbReference type="Rhea" id="RHEA-COMP:10197"/>
        <dbReference type="ChEBI" id="CHEBI:15378"/>
        <dbReference type="ChEBI" id="CHEBI:57856"/>
        <dbReference type="ChEBI" id="CHEBI:59789"/>
        <dbReference type="ChEBI" id="CHEBI:74454"/>
        <dbReference type="ChEBI" id="CHEBI:74455"/>
        <dbReference type="EC" id="2.1.1.61"/>
    </reaction>
</comment>
<evidence type="ECO:0000256" key="11">
    <source>
        <dbReference type="SAM" id="MobiDB-lite"/>
    </source>
</evidence>
<evidence type="ECO:0000256" key="6">
    <source>
        <dbReference type="ARBA" id="ARBA00022694"/>
    </source>
</evidence>
<name>A0ABT6I8S0_9GAMM</name>
<dbReference type="EC" id="1.5.-.-" evidence="10"/>
<evidence type="ECO:0000256" key="1">
    <source>
        <dbReference type="ARBA" id="ARBA00022490"/>
    </source>
</evidence>
<feature type="domain" description="MnmC-like methyltransferase" evidence="13">
    <location>
        <begin position="126"/>
        <end position="246"/>
    </location>
</feature>
<dbReference type="PANTHER" id="PTHR13847:SF283">
    <property type="entry name" value="TRNA 5-METHYLAMINOMETHYL-2-THIOURIDINE BIOSYNTHESIS BIFUNCTIONAL PROTEIN MNMC"/>
    <property type="match status" value="1"/>
</dbReference>
<evidence type="ECO:0000256" key="3">
    <source>
        <dbReference type="ARBA" id="ARBA00022630"/>
    </source>
</evidence>
<evidence type="ECO:0000259" key="13">
    <source>
        <dbReference type="Pfam" id="PF05430"/>
    </source>
</evidence>
<sequence>MNGKPVTSHRQAIRHAELDWRADDGDVEAPFSTAYDDVYFSRQDGREETRFVFIDNNDLPQRLAAWRERRPFTIGETGFGTGLNMVCAWACFDENAPADARLHLISTEKHPLTHEALARAWRSWPQLSHQAAVLLEQWPPAVAGVHRLQLDARVILDLHFGDAADCLDRLDGQVDAWFLDGFAPSKNPDMWRPELFTSMATASRPGATFATFTCAGFVRRGLSAAGFRWRKVAGFGRKREMLRGEHDPAAPTALRRSSTRAATPWFQPPPPRPADHVAVIGAGIAGTSVAAALARRGSQVTLIDREGIAAGASGNPQAALYVKMAVEPNLQSRFYLAALLYTQRWLARLDPERRWWSDCGLLQLAGKTGDVERQQRFLSHYQLPPAVVAASDPSLATTLAGVALHRHALHYPLAGWVDPVALCRHLAATPGVSVRQDRLDSLRETDAGWRLALGQESLHVDQVVFATGHASRHWLDGLPIQPVRGQISTLALAPGHGSGEAPALDRVLCAQGYVMPPREGRLTFGATFSPNDDDDTVRSSDHRCNLDELAHLVPALAESLGDRSLAECGGRASVRAASPDKTPYAGPLPEFDRWRQDYAALGKDARRTFSQPGRHYPGLWMSTAHGSRGMVSAPLCAELIASRLHDEPMPLERELIDHLHPGRRIIADLIRGR</sequence>
<keyword evidence="6 10" id="KW-0819">tRNA processing</keyword>
<dbReference type="Pfam" id="PF01266">
    <property type="entry name" value="DAO"/>
    <property type="match status" value="1"/>
</dbReference>
<dbReference type="Gene3D" id="3.30.9.10">
    <property type="entry name" value="D-Amino Acid Oxidase, subunit A, domain 2"/>
    <property type="match status" value="1"/>
</dbReference>
<comment type="similarity">
    <text evidence="10">In the N-terminal section; belongs to the methyltransferase superfamily. tRNA (mnm(5)s(2)U34)-methyltransferase family.</text>
</comment>
<dbReference type="Proteomes" id="UP001162135">
    <property type="component" value="Unassembled WGS sequence"/>
</dbReference>